<evidence type="ECO:0000313" key="13">
    <source>
        <dbReference type="Proteomes" id="UP001165090"/>
    </source>
</evidence>
<sequence length="578" mass="60251">STPAVLCWACGVLVQIPIINGQPAMMFRCGWCGAVSEAAPDAATQQRPRRWRGPWRAFMRLLSRMSYLVVAFVLALITSIVAPGVGLVLPRIATTMGEWLLHISISYILTVGVLFNYLAATFTSPGAVTECCGNIPSAFRPMTIAFAAGSSSGSRTRCGGSVCSVNSGNGNIAGGSGSGEVAPAEGGAGGGVGAAAAQCNIGGDGGCGYSREPDGIRVKIAHIACSDRRSKDAVDGCNQHDSGGGGGGGDVTGGFPRDVAAVDAAAAEGGGGGVADPLSPSATVPLRAEAELVPQYSYAHLRYCWPCRGPQTQGSHHCYMCGRCVVDHDHHCPFIANCVGRANLRNFISFLGFTAIAMIYCAIMSSCLLIRDRGQAWGAVETATVMARRSYAAASTVAAAGGGRWWFLRWLSPLMPRVDAAATYGLTLVDRAPLHISVAAYILIASLAILASVSILLSKTIRHAVHIFNGVHPAALEEADAGGWAITSSCLRRVMVGNRGGNSSFWMWVWPMWGPPPGVLLEPSPQASERPSLEPLQHAGGPSSSDFNLIKAMRRTVASATGTAAARAHVIEDKAKTQ</sequence>
<keyword evidence="4 8" id="KW-0812">Transmembrane</keyword>
<feature type="transmembrane region" description="Helical" evidence="8">
    <location>
        <begin position="391"/>
        <end position="408"/>
    </location>
</feature>
<evidence type="ECO:0000256" key="6">
    <source>
        <dbReference type="ARBA" id="ARBA00023136"/>
    </source>
</evidence>
<comment type="similarity">
    <text evidence="2 8">Belongs to the DHHC palmitoyltransferase family.</text>
</comment>
<accession>A0ABQ5SKJ1</accession>
<dbReference type="InterPro" id="IPR039859">
    <property type="entry name" value="PFA4/ZDH16/20/ERF2-like"/>
</dbReference>
<feature type="signal peptide" evidence="10">
    <location>
        <begin position="1"/>
        <end position="21"/>
    </location>
</feature>
<evidence type="ECO:0000259" key="11">
    <source>
        <dbReference type="Pfam" id="PF01529"/>
    </source>
</evidence>
<comment type="caution">
    <text evidence="12">The sequence shown here is derived from an EMBL/GenBank/DDBJ whole genome shotgun (WGS) entry which is preliminary data.</text>
</comment>
<dbReference type="PANTHER" id="PTHR12246">
    <property type="entry name" value="PALMITOYLTRANSFERASE ZDHHC16"/>
    <property type="match status" value="1"/>
</dbReference>
<protein>
    <recommendedName>
        <fullName evidence="8">S-acyltransferase</fullName>
        <ecNumber evidence="8">2.3.1.225</ecNumber>
    </recommendedName>
    <alternativeName>
        <fullName evidence="8">Palmitoyltransferase</fullName>
    </alternativeName>
</protein>
<gene>
    <name evidence="12" type="ORF">VaNZ11_015422</name>
</gene>
<organism evidence="12 13">
    <name type="scientific">Volvox africanus</name>
    <dbReference type="NCBI Taxonomy" id="51714"/>
    <lineage>
        <taxon>Eukaryota</taxon>
        <taxon>Viridiplantae</taxon>
        <taxon>Chlorophyta</taxon>
        <taxon>core chlorophytes</taxon>
        <taxon>Chlorophyceae</taxon>
        <taxon>CS clade</taxon>
        <taxon>Chlamydomonadales</taxon>
        <taxon>Volvocaceae</taxon>
        <taxon>Volvox</taxon>
    </lineage>
</organism>
<evidence type="ECO:0000256" key="3">
    <source>
        <dbReference type="ARBA" id="ARBA00022679"/>
    </source>
</evidence>
<dbReference type="EMBL" id="BSDZ01000094">
    <property type="protein sequence ID" value="GLI70512.1"/>
    <property type="molecule type" value="Genomic_DNA"/>
</dbReference>
<keyword evidence="3 8" id="KW-0808">Transferase</keyword>
<reference evidence="12 13" key="1">
    <citation type="journal article" date="2023" name="IScience">
        <title>Expanded male sex-determining region conserved during the evolution of homothallism in the green alga Volvox.</title>
        <authorList>
            <person name="Yamamoto K."/>
            <person name="Matsuzaki R."/>
            <person name="Mahakham W."/>
            <person name="Heman W."/>
            <person name="Sekimoto H."/>
            <person name="Kawachi M."/>
            <person name="Minakuchi Y."/>
            <person name="Toyoda A."/>
            <person name="Nozaki H."/>
        </authorList>
    </citation>
    <scope>NUCLEOTIDE SEQUENCE [LARGE SCALE GENOMIC DNA]</scope>
    <source>
        <strain evidence="12 13">NIES-4468</strain>
    </source>
</reference>
<feature type="transmembrane region" description="Helical" evidence="8">
    <location>
        <begin position="65"/>
        <end position="87"/>
    </location>
</feature>
<comment type="subcellular location">
    <subcellularLocation>
        <location evidence="1">Membrane</location>
        <topology evidence="1">Multi-pass membrane protein</topology>
    </subcellularLocation>
</comment>
<keyword evidence="13" id="KW-1185">Reference proteome</keyword>
<comment type="catalytic activity">
    <reaction evidence="8">
        <text>L-cysteinyl-[protein] + hexadecanoyl-CoA = S-hexadecanoyl-L-cysteinyl-[protein] + CoA</text>
        <dbReference type="Rhea" id="RHEA:36683"/>
        <dbReference type="Rhea" id="RHEA-COMP:10131"/>
        <dbReference type="Rhea" id="RHEA-COMP:11032"/>
        <dbReference type="ChEBI" id="CHEBI:29950"/>
        <dbReference type="ChEBI" id="CHEBI:57287"/>
        <dbReference type="ChEBI" id="CHEBI:57379"/>
        <dbReference type="ChEBI" id="CHEBI:74151"/>
        <dbReference type="EC" id="2.3.1.225"/>
    </reaction>
</comment>
<feature type="region of interest" description="Disordered" evidence="9">
    <location>
        <begin position="520"/>
        <end position="545"/>
    </location>
</feature>
<feature type="domain" description="Palmitoyltransferase DHHC" evidence="11">
    <location>
        <begin position="300"/>
        <end position="379"/>
    </location>
</feature>
<keyword evidence="6 8" id="KW-0472">Membrane</keyword>
<evidence type="ECO:0000256" key="5">
    <source>
        <dbReference type="ARBA" id="ARBA00022989"/>
    </source>
</evidence>
<evidence type="ECO:0000313" key="12">
    <source>
        <dbReference type="EMBL" id="GLI70512.1"/>
    </source>
</evidence>
<evidence type="ECO:0000256" key="2">
    <source>
        <dbReference type="ARBA" id="ARBA00008574"/>
    </source>
</evidence>
<evidence type="ECO:0000256" key="1">
    <source>
        <dbReference type="ARBA" id="ARBA00004141"/>
    </source>
</evidence>
<feature type="transmembrane region" description="Helical" evidence="8">
    <location>
        <begin position="434"/>
        <end position="457"/>
    </location>
</feature>
<dbReference type="Pfam" id="PF01529">
    <property type="entry name" value="DHHC"/>
    <property type="match status" value="1"/>
</dbReference>
<evidence type="ECO:0000256" key="4">
    <source>
        <dbReference type="ARBA" id="ARBA00022692"/>
    </source>
</evidence>
<dbReference type="EC" id="2.3.1.225" evidence="8"/>
<comment type="domain">
    <text evidence="8">The DHHC domain is required for palmitoyltransferase activity.</text>
</comment>
<feature type="chain" id="PRO_5046692275" description="S-acyltransferase" evidence="10">
    <location>
        <begin position="22"/>
        <end position="578"/>
    </location>
</feature>
<feature type="transmembrane region" description="Helical" evidence="8">
    <location>
        <begin position="99"/>
        <end position="119"/>
    </location>
</feature>
<evidence type="ECO:0000256" key="8">
    <source>
        <dbReference type="RuleBase" id="RU079119"/>
    </source>
</evidence>
<name>A0ABQ5SKJ1_9CHLO</name>
<proteinExistence type="inferred from homology"/>
<feature type="transmembrane region" description="Helical" evidence="8">
    <location>
        <begin position="347"/>
        <end position="370"/>
    </location>
</feature>
<keyword evidence="5 8" id="KW-1133">Transmembrane helix</keyword>
<dbReference type="PROSITE" id="PS50216">
    <property type="entry name" value="DHHC"/>
    <property type="match status" value="1"/>
</dbReference>
<dbReference type="InterPro" id="IPR001594">
    <property type="entry name" value="Palmitoyltrfase_DHHC"/>
</dbReference>
<dbReference type="Proteomes" id="UP001165090">
    <property type="component" value="Unassembled WGS sequence"/>
</dbReference>
<evidence type="ECO:0000256" key="9">
    <source>
        <dbReference type="SAM" id="MobiDB-lite"/>
    </source>
</evidence>
<keyword evidence="7 8" id="KW-0012">Acyltransferase</keyword>
<evidence type="ECO:0000256" key="10">
    <source>
        <dbReference type="SAM" id="SignalP"/>
    </source>
</evidence>
<evidence type="ECO:0000256" key="7">
    <source>
        <dbReference type="ARBA" id="ARBA00023315"/>
    </source>
</evidence>
<feature type="non-terminal residue" evidence="12">
    <location>
        <position position="1"/>
    </location>
</feature>
<keyword evidence="10" id="KW-0732">Signal</keyword>